<dbReference type="Pfam" id="PF00107">
    <property type="entry name" value="ADH_zinc_N"/>
    <property type="match status" value="1"/>
</dbReference>
<gene>
    <name evidence="2" type="ORF">C8E01_12151</name>
</gene>
<dbReference type="Proteomes" id="UP000245466">
    <property type="component" value="Unassembled WGS sequence"/>
</dbReference>
<dbReference type="PANTHER" id="PTHR45033:SF2">
    <property type="entry name" value="ZINC-TYPE ALCOHOL DEHYDROGENASE-LIKE PROTEIN C1773.06C"/>
    <property type="match status" value="1"/>
</dbReference>
<evidence type="ECO:0000259" key="1">
    <source>
        <dbReference type="SMART" id="SM00829"/>
    </source>
</evidence>
<dbReference type="InterPro" id="IPR052711">
    <property type="entry name" value="Zinc_ADH-like"/>
</dbReference>
<dbReference type="EMBL" id="QEKI01000021">
    <property type="protein sequence ID" value="PVY37360.1"/>
    <property type="molecule type" value="Genomic_DNA"/>
</dbReference>
<dbReference type="Pfam" id="PF08240">
    <property type="entry name" value="ADH_N"/>
    <property type="match status" value="1"/>
</dbReference>
<dbReference type="InterPro" id="IPR013149">
    <property type="entry name" value="ADH-like_C"/>
</dbReference>
<evidence type="ECO:0000313" key="3">
    <source>
        <dbReference type="Proteomes" id="UP000245466"/>
    </source>
</evidence>
<protein>
    <submittedName>
        <fullName evidence="2">NADPH:quinone reductase-like Zn-dependent oxidoreductase</fullName>
    </submittedName>
</protein>
<dbReference type="SUPFAM" id="SSF50129">
    <property type="entry name" value="GroES-like"/>
    <property type="match status" value="1"/>
</dbReference>
<dbReference type="Gene3D" id="3.40.50.720">
    <property type="entry name" value="NAD(P)-binding Rossmann-like Domain"/>
    <property type="match status" value="1"/>
</dbReference>
<organism evidence="2 3">
    <name type="scientific">Pontibacter virosus</name>
    <dbReference type="NCBI Taxonomy" id="1765052"/>
    <lineage>
        <taxon>Bacteria</taxon>
        <taxon>Pseudomonadati</taxon>
        <taxon>Bacteroidota</taxon>
        <taxon>Cytophagia</taxon>
        <taxon>Cytophagales</taxon>
        <taxon>Hymenobacteraceae</taxon>
        <taxon>Pontibacter</taxon>
    </lineage>
</organism>
<dbReference type="RefSeq" id="WP_243409732.1">
    <property type="nucleotide sequence ID" value="NZ_QEKI01000021.1"/>
</dbReference>
<comment type="caution">
    <text evidence="2">The sequence shown here is derived from an EMBL/GenBank/DDBJ whole genome shotgun (WGS) entry which is preliminary data.</text>
</comment>
<name>A0A2U1ALU8_9BACT</name>
<dbReference type="GO" id="GO:0016491">
    <property type="term" value="F:oxidoreductase activity"/>
    <property type="evidence" value="ECO:0007669"/>
    <property type="project" value="InterPro"/>
</dbReference>
<dbReference type="SMART" id="SM00829">
    <property type="entry name" value="PKS_ER"/>
    <property type="match status" value="1"/>
</dbReference>
<dbReference type="InterPro" id="IPR020843">
    <property type="entry name" value="ER"/>
</dbReference>
<sequence length="343" mass="37154">MENYKSTMKAWQRQGPGLDNIKRIELPVPTVGPKQILVKVKAVSLNYRDKAIVDGIYLPHLMTEPFVPVSDAAGEVVAIGDKVTKFKAGDRVISHLFTKWLDGAPNQDYGPSALGGPNDGGLAEYLLLEEDATVKAPDYMTYEEAASLPIAALTVWFSLVEYGKIKAGDTVLVLGTGGVSVSAVQIAAALGARVIATSSSNAKAEKIKSLGATDVINYVENPDWEKKVLELTNGEGVQHILEVVGGDNLNKSLEAVALQGNIYIIGFLKNMMAEVNLFTLLAKRVRLQGINVGHRKALEDVVKAFQQLKIQPVIDKVYPFEDALKAYEHLNQGAFGKIVIQVN</sequence>
<reference evidence="2 3" key="1">
    <citation type="submission" date="2018-04" db="EMBL/GenBank/DDBJ databases">
        <title>Genomic Encyclopedia of Type Strains, Phase IV (KMG-IV): sequencing the most valuable type-strain genomes for metagenomic binning, comparative biology and taxonomic classification.</title>
        <authorList>
            <person name="Goeker M."/>
        </authorList>
    </citation>
    <scope>NUCLEOTIDE SEQUENCE [LARGE SCALE GENOMIC DNA]</scope>
    <source>
        <strain evidence="2 3">DSM 100231</strain>
    </source>
</reference>
<dbReference type="Gene3D" id="3.90.180.10">
    <property type="entry name" value="Medium-chain alcohol dehydrogenases, catalytic domain"/>
    <property type="match status" value="1"/>
</dbReference>
<dbReference type="SUPFAM" id="SSF51735">
    <property type="entry name" value="NAD(P)-binding Rossmann-fold domains"/>
    <property type="match status" value="1"/>
</dbReference>
<dbReference type="InterPro" id="IPR013154">
    <property type="entry name" value="ADH-like_N"/>
</dbReference>
<accession>A0A2U1ALU8</accession>
<evidence type="ECO:0000313" key="2">
    <source>
        <dbReference type="EMBL" id="PVY37360.1"/>
    </source>
</evidence>
<dbReference type="PANTHER" id="PTHR45033">
    <property type="match status" value="1"/>
</dbReference>
<dbReference type="InterPro" id="IPR036291">
    <property type="entry name" value="NAD(P)-bd_dom_sf"/>
</dbReference>
<feature type="domain" description="Enoyl reductase (ER)" evidence="1">
    <location>
        <begin position="17"/>
        <end position="340"/>
    </location>
</feature>
<proteinExistence type="predicted"/>
<dbReference type="CDD" id="cd08276">
    <property type="entry name" value="MDR7"/>
    <property type="match status" value="1"/>
</dbReference>
<dbReference type="AlphaFoldDB" id="A0A2U1ALU8"/>
<keyword evidence="3" id="KW-1185">Reference proteome</keyword>
<dbReference type="InterPro" id="IPR011032">
    <property type="entry name" value="GroES-like_sf"/>
</dbReference>